<gene>
    <name evidence="1" type="ORF">Bpfe_031529</name>
</gene>
<organism evidence="1 2">
    <name type="scientific">Biomphalaria pfeifferi</name>
    <name type="common">Bloodfluke planorb</name>
    <name type="synonym">Freshwater snail</name>
    <dbReference type="NCBI Taxonomy" id="112525"/>
    <lineage>
        <taxon>Eukaryota</taxon>
        <taxon>Metazoa</taxon>
        <taxon>Spiralia</taxon>
        <taxon>Lophotrochozoa</taxon>
        <taxon>Mollusca</taxon>
        <taxon>Gastropoda</taxon>
        <taxon>Heterobranchia</taxon>
        <taxon>Euthyneura</taxon>
        <taxon>Panpulmonata</taxon>
        <taxon>Hygrophila</taxon>
        <taxon>Lymnaeoidea</taxon>
        <taxon>Planorbidae</taxon>
        <taxon>Biomphalaria</taxon>
    </lineage>
</organism>
<comment type="caution">
    <text evidence="1">The sequence shown here is derived from an EMBL/GenBank/DDBJ whole genome shotgun (WGS) entry which is preliminary data.</text>
</comment>
<proteinExistence type="predicted"/>
<reference evidence="1" key="1">
    <citation type="journal article" date="2023" name="PLoS Negl. Trop. Dis.">
        <title>A genome sequence for Biomphalaria pfeifferi, the major vector snail for the human-infecting parasite Schistosoma mansoni.</title>
        <authorList>
            <person name="Bu L."/>
            <person name="Lu L."/>
            <person name="Laidemitt M.R."/>
            <person name="Zhang S.M."/>
            <person name="Mutuku M."/>
            <person name="Mkoji G."/>
            <person name="Steinauer M."/>
            <person name="Loker E.S."/>
        </authorList>
    </citation>
    <scope>NUCLEOTIDE SEQUENCE</scope>
    <source>
        <strain evidence="1">KasaAsao</strain>
    </source>
</reference>
<keyword evidence="2" id="KW-1185">Reference proteome</keyword>
<evidence type="ECO:0000313" key="1">
    <source>
        <dbReference type="EMBL" id="KAK0038750.1"/>
    </source>
</evidence>
<accession>A0AAD8AMM6</accession>
<dbReference type="PANTHER" id="PTHR43737">
    <property type="entry name" value="BLL7424 PROTEIN"/>
    <property type="match status" value="1"/>
</dbReference>
<reference evidence="1" key="2">
    <citation type="submission" date="2023-04" db="EMBL/GenBank/DDBJ databases">
        <authorList>
            <person name="Bu L."/>
            <person name="Lu L."/>
            <person name="Laidemitt M.R."/>
            <person name="Zhang S.M."/>
            <person name="Mutuku M."/>
            <person name="Mkoji G."/>
            <person name="Steinauer M."/>
            <person name="Loker E.S."/>
        </authorList>
    </citation>
    <scope>NUCLEOTIDE SEQUENCE</scope>
    <source>
        <strain evidence="1">KasaAsao</strain>
        <tissue evidence="1">Whole Snail</tissue>
    </source>
</reference>
<dbReference type="AlphaFoldDB" id="A0AAD8AMM6"/>
<dbReference type="InterPro" id="IPR017850">
    <property type="entry name" value="Alkaline_phosphatase_core_sf"/>
</dbReference>
<dbReference type="Gene3D" id="3.40.720.10">
    <property type="entry name" value="Alkaline Phosphatase, subunit A"/>
    <property type="match status" value="1"/>
</dbReference>
<dbReference type="InterPro" id="IPR010869">
    <property type="entry name" value="DUF1501"/>
</dbReference>
<dbReference type="SUPFAM" id="SSF53649">
    <property type="entry name" value="Alkaline phosphatase-like"/>
    <property type="match status" value="1"/>
</dbReference>
<name>A0AAD8AMM6_BIOPF</name>
<dbReference type="Proteomes" id="UP001233172">
    <property type="component" value="Unassembled WGS sequence"/>
</dbReference>
<sequence>MLCPRSMRAEQPDANPLAPKPPMIAPCAKRIIYLHMAGSPSQLELFDYKPELTKLHMQDAPASFLEGKRFAFIKGVPKVLAAQTKFSQYGESGQWMSELLPHLSKVVDKLSIIRTVNTDQFNHAPAQLFVHTGSPRLGGPSLGSWVTYGLGSENENLPGFVVLLSGGKTPDAGKSLWGSGFLPSVYQGVQCRTSDEPVLYLNNPTGIDRNLRRRMLDTVAEMNEAEFRRSGDTETQTRIAQYELAYRMQMAVPEAMDLSREPQHILDLYGAQPGFVSKAESADDPRVLYKGDDPTFANNCLLARRLLENGVRFVQLYDWGWDHHGSSPGESIDETLPIKCQQIDRAVTGLLLDLEQRGMLQDTLVVWGGEFGRTPMMQNNVNTELKKGFVGRDHHPFAYTMWMAGGGIKGGVAYGKTDEFGYYPVENSVSIRDLQATVLHLMGLDPYRFHYTYQGLDQRLIGPTNDGKVLQALLA</sequence>
<evidence type="ECO:0000313" key="2">
    <source>
        <dbReference type="Proteomes" id="UP001233172"/>
    </source>
</evidence>
<dbReference type="EMBL" id="JASAOG010000491">
    <property type="protein sequence ID" value="KAK0038750.1"/>
    <property type="molecule type" value="Genomic_DNA"/>
</dbReference>
<dbReference type="Pfam" id="PF07394">
    <property type="entry name" value="DUF1501"/>
    <property type="match status" value="1"/>
</dbReference>
<dbReference type="PANTHER" id="PTHR43737:SF1">
    <property type="entry name" value="DUF1501 DOMAIN-CONTAINING PROTEIN"/>
    <property type="match status" value="1"/>
</dbReference>
<protein>
    <submittedName>
        <fullName evidence="1">DUF1501 domain-containing protein</fullName>
    </submittedName>
</protein>